<sequence length="38" mass="4046">MVWIGFIGLDLIPDGLAMTTSMNLHGDAFIGVVKTTPI</sequence>
<protein>
    <submittedName>
        <fullName evidence="1">Uncharacterized protein</fullName>
    </submittedName>
</protein>
<gene>
    <name evidence="1" type="ORF">MGWOODY_XGa1767</name>
</gene>
<accession>A0A160TWD0</accession>
<proteinExistence type="predicted"/>
<evidence type="ECO:0000313" key="1">
    <source>
        <dbReference type="EMBL" id="CUS54777.1"/>
    </source>
</evidence>
<reference evidence="1" key="1">
    <citation type="submission" date="2015-10" db="EMBL/GenBank/DDBJ databases">
        <authorList>
            <person name="Gilbert D.G."/>
        </authorList>
    </citation>
    <scope>NUCLEOTIDE SEQUENCE</scope>
</reference>
<name>A0A160TWD0_9ZZZZ</name>
<dbReference type="EMBL" id="CZRL01000106">
    <property type="protein sequence ID" value="CUS54777.1"/>
    <property type="molecule type" value="Genomic_DNA"/>
</dbReference>
<organism evidence="1">
    <name type="scientific">hydrothermal vent metagenome</name>
    <dbReference type="NCBI Taxonomy" id="652676"/>
    <lineage>
        <taxon>unclassified sequences</taxon>
        <taxon>metagenomes</taxon>
        <taxon>ecological metagenomes</taxon>
    </lineage>
</organism>
<dbReference type="AlphaFoldDB" id="A0A160TWD0"/>